<name>A0A381SV17_9ZZZZ</name>
<comment type="subcellular location">
    <subcellularLocation>
        <location evidence="1">Cell membrane</location>
        <topology evidence="1">Multi-pass membrane protein</topology>
    </subcellularLocation>
</comment>
<dbReference type="SUPFAM" id="SSF161098">
    <property type="entry name" value="MetI-like"/>
    <property type="match status" value="1"/>
</dbReference>
<evidence type="ECO:0000256" key="4">
    <source>
        <dbReference type="ARBA" id="ARBA00022692"/>
    </source>
</evidence>
<evidence type="ECO:0000256" key="5">
    <source>
        <dbReference type="ARBA" id="ARBA00022989"/>
    </source>
</evidence>
<reference evidence="9" key="1">
    <citation type="submission" date="2018-05" db="EMBL/GenBank/DDBJ databases">
        <authorList>
            <person name="Lanie J.A."/>
            <person name="Ng W.-L."/>
            <person name="Kazmierczak K.M."/>
            <person name="Andrzejewski T.M."/>
            <person name="Davidsen T.M."/>
            <person name="Wayne K.J."/>
            <person name="Tettelin H."/>
            <person name="Glass J.I."/>
            <person name="Rusch D."/>
            <person name="Podicherti R."/>
            <person name="Tsui H.-C.T."/>
            <person name="Winkler M.E."/>
        </authorList>
    </citation>
    <scope>NUCLEOTIDE SEQUENCE</scope>
</reference>
<accession>A0A381SV17</accession>
<dbReference type="InterPro" id="IPR035906">
    <property type="entry name" value="MetI-like_sf"/>
</dbReference>
<dbReference type="Gene3D" id="1.10.3720.10">
    <property type="entry name" value="MetI-like"/>
    <property type="match status" value="1"/>
</dbReference>
<dbReference type="InterPro" id="IPR000515">
    <property type="entry name" value="MetI-like"/>
</dbReference>
<dbReference type="AlphaFoldDB" id="A0A381SV17"/>
<feature type="transmembrane region" description="Helical" evidence="7">
    <location>
        <begin position="125"/>
        <end position="150"/>
    </location>
</feature>
<evidence type="ECO:0000256" key="2">
    <source>
        <dbReference type="ARBA" id="ARBA00022448"/>
    </source>
</evidence>
<dbReference type="PANTHER" id="PTHR43163">
    <property type="entry name" value="DIPEPTIDE TRANSPORT SYSTEM PERMEASE PROTEIN DPPB-RELATED"/>
    <property type="match status" value="1"/>
</dbReference>
<sequence>MATAIPVLLAVITLTFFMVHSAPGGPFDEEKAVSPEVLIKLNERYNLNEPLMVQYFDYLGNVLQGDFGPSFRYPSRSVTELISIGLPITFELALYAILFALMLGIIAGVISSLRPNTAYDYIPMTVAMAGICIPSIILGPSLTLIFGIWLNWLPVTGWGDIPGDKILPTITLGTAYAAYCARLTRGGMLEILNQDFIRTARAKGLSEFRVVVVHALRGGLTPVIAFLGPAMAGLLAGSFVVETIFGIPGLGRFYVEAAFNRDYTMILGTSIFFSCLIISFNLLSDLVAASLNPRLRDQ</sequence>
<keyword evidence="5 7" id="KW-1133">Transmembrane helix</keyword>
<feature type="transmembrane region" description="Helical" evidence="7">
    <location>
        <begin position="92"/>
        <end position="113"/>
    </location>
</feature>
<gene>
    <name evidence="9" type="ORF">METZ01_LOCUS60714</name>
</gene>
<dbReference type="EMBL" id="UINC01003617">
    <property type="protein sequence ID" value="SVA07860.1"/>
    <property type="molecule type" value="Genomic_DNA"/>
</dbReference>
<keyword evidence="3" id="KW-1003">Cell membrane</keyword>
<dbReference type="GO" id="GO:0055085">
    <property type="term" value="P:transmembrane transport"/>
    <property type="evidence" value="ECO:0007669"/>
    <property type="project" value="InterPro"/>
</dbReference>
<proteinExistence type="predicted"/>
<organism evidence="9">
    <name type="scientific">marine metagenome</name>
    <dbReference type="NCBI Taxonomy" id="408172"/>
    <lineage>
        <taxon>unclassified sequences</taxon>
        <taxon>metagenomes</taxon>
        <taxon>ecological metagenomes</taxon>
    </lineage>
</organism>
<evidence type="ECO:0000256" key="1">
    <source>
        <dbReference type="ARBA" id="ARBA00004651"/>
    </source>
</evidence>
<keyword evidence="6 7" id="KW-0472">Membrane</keyword>
<keyword evidence="2" id="KW-0813">Transport</keyword>
<evidence type="ECO:0000256" key="6">
    <source>
        <dbReference type="ARBA" id="ARBA00023136"/>
    </source>
</evidence>
<protein>
    <recommendedName>
        <fullName evidence="8">ABC transmembrane type-1 domain-containing protein</fullName>
    </recommendedName>
</protein>
<dbReference type="CDD" id="cd06261">
    <property type="entry name" value="TM_PBP2"/>
    <property type="match status" value="1"/>
</dbReference>
<dbReference type="PROSITE" id="PS50928">
    <property type="entry name" value="ABC_TM1"/>
    <property type="match status" value="1"/>
</dbReference>
<keyword evidence="4 7" id="KW-0812">Transmembrane</keyword>
<dbReference type="Pfam" id="PF00528">
    <property type="entry name" value="BPD_transp_1"/>
    <property type="match status" value="1"/>
</dbReference>
<feature type="domain" description="ABC transmembrane type-1" evidence="8">
    <location>
        <begin position="86"/>
        <end position="284"/>
    </location>
</feature>
<evidence type="ECO:0000259" key="8">
    <source>
        <dbReference type="PROSITE" id="PS50928"/>
    </source>
</evidence>
<evidence type="ECO:0000256" key="7">
    <source>
        <dbReference type="SAM" id="Phobius"/>
    </source>
</evidence>
<evidence type="ECO:0000313" key="9">
    <source>
        <dbReference type="EMBL" id="SVA07860.1"/>
    </source>
</evidence>
<feature type="transmembrane region" description="Helical" evidence="7">
    <location>
        <begin position="263"/>
        <end position="283"/>
    </location>
</feature>
<dbReference type="GO" id="GO:0005886">
    <property type="term" value="C:plasma membrane"/>
    <property type="evidence" value="ECO:0007669"/>
    <property type="project" value="UniProtKB-SubCell"/>
</dbReference>
<feature type="transmembrane region" description="Helical" evidence="7">
    <location>
        <begin position="223"/>
        <end position="251"/>
    </location>
</feature>
<evidence type="ECO:0000256" key="3">
    <source>
        <dbReference type="ARBA" id="ARBA00022475"/>
    </source>
</evidence>
<dbReference type="PANTHER" id="PTHR43163:SF6">
    <property type="entry name" value="DIPEPTIDE TRANSPORT SYSTEM PERMEASE PROTEIN DPPB-RELATED"/>
    <property type="match status" value="1"/>
</dbReference>